<dbReference type="Pfam" id="PF10780">
    <property type="entry name" value="MRP_L53"/>
    <property type="match status" value="1"/>
</dbReference>
<evidence type="ECO:0000256" key="6">
    <source>
        <dbReference type="ARBA" id="ARBA00023274"/>
    </source>
</evidence>
<dbReference type="Gene3D" id="3.40.30.10">
    <property type="entry name" value="Glutaredoxin"/>
    <property type="match status" value="1"/>
</dbReference>
<evidence type="ECO:0000256" key="1">
    <source>
        <dbReference type="ARBA" id="ARBA00004173"/>
    </source>
</evidence>
<dbReference type="GO" id="GO:0005762">
    <property type="term" value="C:mitochondrial large ribosomal subunit"/>
    <property type="evidence" value="ECO:0007669"/>
    <property type="project" value="TreeGrafter"/>
</dbReference>
<evidence type="ECO:0000256" key="4">
    <source>
        <dbReference type="ARBA" id="ARBA00022980"/>
    </source>
</evidence>
<proteinExistence type="inferred from homology"/>
<dbReference type="EMBL" id="JATAAI010000032">
    <property type="protein sequence ID" value="KAK1735701.1"/>
    <property type="molecule type" value="Genomic_DNA"/>
</dbReference>
<keyword evidence="3" id="KW-0809">Transit peptide</keyword>
<dbReference type="InterPro" id="IPR019716">
    <property type="entry name" value="Ribosomal_mL53"/>
</dbReference>
<evidence type="ECO:0000256" key="2">
    <source>
        <dbReference type="ARBA" id="ARBA00005557"/>
    </source>
</evidence>
<accession>A0AAD9D6A7</accession>
<gene>
    <name evidence="9" type="ORF">QTG54_013407</name>
</gene>
<sequence length="115" mass="13508">MPLKVTKEMSTHLIKYVRTIDVSFNPFDNRTRSARELLRQMNATRYTRSNPKLKVNPIVSATPNAPWVKFGFVDGTDKRFDSREFLVDEMLMDVWRVAMKMDDDFELEGKNVDDM</sequence>
<dbReference type="PANTHER" id="PTHR33618:SF1">
    <property type="entry name" value="LARGE RIBOSOMAL SUBUNIT PROTEIN ML53"/>
    <property type="match status" value="1"/>
</dbReference>
<keyword evidence="10" id="KW-1185">Reference proteome</keyword>
<keyword evidence="5" id="KW-0496">Mitochondrion</keyword>
<evidence type="ECO:0000313" key="9">
    <source>
        <dbReference type="EMBL" id="KAK1735701.1"/>
    </source>
</evidence>
<keyword evidence="4" id="KW-0689">Ribosomal protein</keyword>
<evidence type="ECO:0000256" key="8">
    <source>
        <dbReference type="ARBA" id="ARBA00042721"/>
    </source>
</evidence>
<keyword evidence="6" id="KW-0687">Ribonucleoprotein</keyword>
<dbReference type="PANTHER" id="PTHR33618">
    <property type="entry name" value="39S RIBOSOMAL PROTEIN L53, MITOCHONDRIAL"/>
    <property type="match status" value="1"/>
</dbReference>
<comment type="subcellular location">
    <subcellularLocation>
        <location evidence="1">Mitochondrion</location>
    </subcellularLocation>
</comment>
<name>A0AAD9D6A7_9STRA</name>
<dbReference type="InterPro" id="IPR052473">
    <property type="entry name" value="mtLSU_mL53"/>
</dbReference>
<comment type="caution">
    <text evidence="9">The sequence shown here is derived from an EMBL/GenBank/DDBJ whole genome shotgun (WGS) entry which is preliminary data.</text>
</comment>
<dbReference type="Proteomes" id="UP001224775">
    <property type="component" value="Unassembled WGS sequence"/>
</dbReference>
<dbReference type="AlphaFoldDB" id="A0AAD9D6A7"/>
<evidence type="ECO:0000256" key="7">
    <source>
        <dbReference type="ARBA" id="ARBA00035180"/>
    </source>
</evidence>
<evidence type="ECO:0000313" key="10">
    <source>
        <dbReference type="Proteomes" id="UP001224775"/>
    </source>
</evidence>
<organism evidence="9 10">
    <name type="scientific">Skeletonema marinoi</name>
    <dbReference type="NCBI Taxonomy" id="267567"/>
    <lineage>
        <taxon>Eukaryota</taxon>
        <taxon>Sar</taxon>
        <taxon>Stramenopiles</taxon>
        <taxon>Ochrophyta</taxon>
        <taxon>Bacillariophyta</taxon>
        <taxon>Coscinodiscophyceae</taxon>
        <taxon>Thalassiosirophycidae</taxon>
        <taxon>Thalassiosirales</taxon>
        <taxon>Skeletonemataceae</taxon>
        <taxon>Skeletonema</taxon>
        <taxon>Skeletonema marinoi-dohrnii complex</taxon>
    </lineage>
</organism>
<comment type="similarity">
    <text evidence="2">Belongs to the mitochondrion-specific ribosomal protein mL53 family.</text>
</comment>
<protein>
    <recommendedName>
        <fullName evidence="7">Large ribosomal subunit protein mL53</fullName>
    </recommendedName>
    <alternativeName>
        <fullName evidence="8">39S ribosomal protein L53, mitochondrial</fullName>
    </alternativeName>
</protein>
<evidence type="ECO:0000256" key="5">
    <source>
        <dbReference type="ARBA" id="ARBA00023128"/>
    </source>
</evidence>
<evidence type="ECO:0000256" key="3">
    <source>
        <dbReference type="ARBA" id="ARBA00022946"/>
    </source>
</evidence>
<reference evidence="9" key="1">
    <citation type="submission" date="2023-06" db="EMBL/GenBank/DDBJ databases">
        <title>Survivors Of The Sea: Transcriptome response of Skeletonema marinoi to long-term dormancy.</title>
        <authorList>
            <person name="Pinder M.I.M."/>
            <person name="Kourtchenko O."/>
            <person name="Robertson E.K."/>
            <person name="Larsson T."/>
            <person name="Maumus F."/>
            <person name="Osuna-Cruz C.M."/>
            <person name="Vancaester E."/>
            <person name="Stenow R."/>
            <person name="Vandepoele K."/>
            <person name="Ploug H."/>
            <person name="Bruchert V."/>
            <person name="Godhe A."/>
            <person name="Topel M."/>
        </authorList>
    </citation>
    <scope>NUCLEOTIDE SEQUENCE</scope>
    <source>
        <strain evidence="9">R05AC</strain>
    </source>
</reference>